<dbReference type="SMART" id="SM00164">
    <property type="entry name" value="TBC"/>
    <property type="match status" value="1"/>
</dbReference>
<dbReference type="OrthoDB" id="10264062at2759"/>
<accession>A0A9D4JQ57</accession>
<evidence type="ECO:0000256" key="1">
    <source>
        <dbReference type="ARBA" id="ARBA00022468"/>
    </source>
</evidence>
<feature type="domain" description="Rab-GAP TBC" evidence="3">
    <location>
        <begin position="200"/>
        <end position="410"/>
    </location>
</feature>
<dbReference type="AlphaFoldDB" id="A0A9D4JQ57"/>
<dbReference type="GO" id="GO:0005096">
    <property type="term" value="F:GTPase activator activity"/>
    <property type="evidence" value="ECO:0007669"/>
    <property type="project" value="UniProtKB-KW"/>
</dbReference>
<evidence type="ECO:0000256" key="2">
    <source>
        <dbReference type="SAM" id="MobiDB-lite"/>
    </source>
</evidence>
<feature type="compositionally biased region" description="Polar residues" evidence="2">
    <location>
        <begin position="529"/>
        <end position="544"/>
    </location>
</feature>
<comment type="caution">
    <text evidence="4">The sequence shown here is derived from an EMBL/GenBank/DDBJ whole genome shotgun (WGS) entry which is preliminary data.</text>
</comment>
<dbReference type="Gene3D" id="1.10.8.270">
    <property type="entry name" value="putative rabgap domain of human tbc1 domain family member 14 like domains"/>
    <property type="match status" value="1"/>
</dbReference>
<feature type="region of interest" description="Disordered" evidence="2">
    <location>
        <begin position="459"/>
        <end position="479"/>
    </location>
</feature>
<dbReference type="PROSITE" id="PS50086">
    <property type="entry name" value="TBC_RABGAP"/>
    <property type="match status" value="1"/>
</dbReference>
<dbReference type="PANTHER" id="PTHR22957">
    <property type="entry name" value="TBC1 DOMAIN FAMILY MEMBER GTPASE-ACTIVATING PROTEIN"/>
    <property type="match status" value="1"/>
</dbReference>
<feature type="region of interest" description="Disordered" evidence="2">
    <location>
        <begin position="515"/>
        <end position="583"/>
    </location>
</feature>
<dbReference type="Gene3D" id="1.10.472.80">
    <property type="entry name" value="Ypt/Rab-GAP domain of gyp1p, domain 3"/>
    <property type="match status" value="1"/>
</dbReference>
<evidence type="ECO:0000313" key="4">
    <source>
        <dbReference type="EMBL" id="KAH3818719.1"/>
    </source>
</evidence>
<dbReference type="Proteomes" id="UP000828390">
    <property type="component" value="Unassembled WGS sequence"/>
</dbReference>
<dbReference type="GO" id="GO:1901096">
    <property type="term" value="P:regulation of autophagosome maturation"/>
    <property type="evidence" value="ECO:0007669"/>
    <property type="project" value="TreeGrafter"/>
</dbReference>
<dbReference type="GO" id="GO:0005776">
    <property type="term" value="C:autophagosome"/>
    <property type="evidence" value="ECO:0007669"/>
    <property type="project" value="TreeGrafter"/>
</dbReference>
<feature type="compositionally biased region" description="Low complexity" evidence="2">
    <location>
        <begin position="545"/>
        <end position="559"/>
    </location>
</feature>
<dbReference type="PANTHER" id="PTHR22957:SF333">
    <property type="entry name" value="TBC1 DOMAIN FAMILY MEMBER 25"/>
    <property type="match status" value="1"/>
</dbReference>
<organism evidence="4 5">
    <name type="scientific">Dreissena polymorpha</name>
    <name type="common">Zebra mussel</name>
    <name type="synonym">Mytilus polymorpha</name>
    <dbReference type="NCBI Taxonomy" id="45954"/>
    <lineage>
        <taxon>Eukaryota</taxon>
        <taxon>Metazoa</taxon>
        <taxon>Spiralia</taxon>
        <taxon>Lophotrochozoa</taxon>
        <taxon>Mollusca</taxon>
        <taxon>Bivalvia</taxon>
        <taxon>Autobranchia</taxon>
        <taxon>Heteroconchia</taxon>
        <taxon>Euheterodonta</taxon>
        <taxon>Imparidentia</taxon>
        <taxon>Neoheterodontei</taxon>
        <taxon>Myida</taxon>
        <taxon>Dreissenoidea</taxon>
        <taxon>Dreissenidae</taxon>
        <taxon>Dreissena</taxon>
    </lineage>
</organism>
<dbReference type="InterPro" id="IPR035969">
    <property type="entry name" value="Rab-GAP_TBC_sf"/>
</dbReference>
<name>A0A9D4JQ57_DREPO</name>
<feature type="compositionally biased region" description="Low complexity" evidence="2">
    <location>
        <begin position="566"/>
        <end position="583"/>
    </location>
</feature>
<dbReference type="Pfam" id="PF00566">
    <property type="entry name" value="RabGAP-TBC"/>
    <property type="match status" value="1"/>
</dbReference>
<keyword evidence="1" id="KW-0343">GTPase activation</keyword>
<feature type="compositionally biased region" description="Polar residues" evidence="2">
    <location>
        <begin position="465"/>
        <end position="479"/>
    </location>
</feature>
<reference evidence="4" key="2">
    <citation type="submission" date="2020-11" db="EMBL/GenBank/DDBJ databases">
        <authorList>
            <person name="McCartney M.A."/>
            <person name="Auch B."/>
            <person name="Kono T."/>
            <person name="Mallez S."/>
            <person name="Becker A."/>
            <person name="Gohl D.M."/>
            <person name="Silverstein K.A.T."/>
            <person name="Koren S."/>
            <person name="Bechman K.B."/>
            <person name="Herman A."/>
            <person name="Abrahante J.E."/>
            <person name="Garbe J."/>
        </authorList>
    </citation>
    <scope>NUCLEOTIDE SEQUENCE</scope>
    <source>
        <strain evidence="4">Duluth1</strain>
        <tissue evidence="4">Whole animal</tissue>
    </source>
</reference>
<dbReference type="InterPro" id="IPR000195">
    <property type="entry name" value="Rab-GAP-TBC_dom"/>
</dbReference>
<dbReference type="EMBL" id="JAIWYP010000005">
    <property type="protein sequence ID" value="KAH3818719.1"/>
    <property type="molecule type" value="Genomic_DNA"/>
</dbReference>
<protein>
    <recommendedName>
        <fullName evidence="3">Rab-GAP TBC domain-containing protein</fullName>
    </recommendedName>
</protein>
<evidence type="ECO:0000259" key="3">
    <source>
        <dbReference type="PROSITE" id="PS50086"/>
    </source>
</evidence>
<gene>
    <name evidence="4" type="ORF">DPMN_120444</name>
</gene>
<dbReference type="SUPFAM" id="SSF47923">
    <property type="entry name" value="Ypt/Rab-GAP domain of gyp1p"/>
    <property type="match status" value="2"/>
</dbReference>
<keyword evidence="5" id="KW-1185">Reference proteome</keyword>
<sequence>MSGFYGIDSSREVIRVSVKKYEGKMQPEQKKFSIDPQITSFEMLQNLLAKAFDIKNDFTISYLSQDGSQDVYLSMLSDWDMDAAFQNASDPCLKLKVDLKPFDEALEDWDIIAPVEIPQYRLGFLNKGTLLGNITGHIASGVEKTRSQMQKVMAGMKSQEEQLIKPIKPPMSDLEFRNYMDSDGHMIKPEEFRLSIYQGGVENVLRRVVWRHLLNIFPSTLSGRERFTYMKRKEGEYFELRDHWQKLIRAGQVSEDIRHVASLVKKDVLRTDRAHKYYAGGDESKNLQALYNLLVTYALTHPEISYCQGMSDIASPLLVVQKEEAQAYLCFCGLMKRLRSNFMYDGEAITTKLQHLSLLVQFYDPVFHSYLRSHGAEDLFFCYRWLLLEMKREFPFEEALYMLEVMWSTLPADPPEHELPLKDPNYCPSLLVSVSPNSPSFSVKTQYSRLLAKRRLSSSLGKDGSNMSALRSPKSPKSTELVMQNGLDHTLQTVGEMEESSKDKSCETLPQPATILNASSQKENEVSDTESVPNITSDAINETCSLTEENSSSKETSPTSEEKTSKQSSSNCDTSSSSETSCDFHSTVVSVSSSVVNLSEEIISTSNSSFMSASHSRERFPSLIVSSCDSRNAILDFETEIISSSEGNTLVEHANDFDSIIETCEAVNYRGEHRRRSVSDNQLLNGDMNEDQAQFHLSLEETESESLKASANMPQIKGSFFSGMRRLLLSPKRRPGIGQSVLVTQNGNKMNGNNVNIMTRSDMTGLKSVRSKHDHDTEHTLFEVNKTMRGQSANSDSGNCSLASSINSLHINSNKAPSAVKSGGKVGMAALHTTNMPIDILSEEEQKFFDAKHAEAMVEVQKLENLESETKCLNEKQPSFCENHFAIANNVSPVRTDAIDDYSTQDVISDCMEVIDSESQSISRFKQLPSPEVFGYGNPFLMFICLTLLEQHRDAIIGAGMEYDELAMFFDKRVRKHDVHKVLHHTRDRYNEYLHMQQKIRMEKEDLPGFSV</sequence>
<reference evidence="4" key="1">
    <citation type="journal article" date="2019" name="bioRxiv">
        <title>The Genome of the Zebra Mussel, Dreissena polymorpha: A Resource for Invasive Species Research.</title>
        <authorList>
            <person name="McCartney M.A."/>
            <person name="Auch B."/>
            <person name="Kono T."/>
            <person name="Mallez S."/>
            <person name="Zhang Y."/>
            <person name="Obille A."/>
            <person name="Becker A."/>
            <person name="Abrahante J.E."/>
            <person name="Garbe J."/>
            <person name="Badalamenti J.P."/>
            <person name="Herman A."/>
            <person name="Mangelson H."/>
            <person name="Liachko I."/>
            <person name="Sullivan S."/>
            <person name="Sone E.D."/>
            <person name="Koren S."/>
            <person name="Silverstein K.A.T."/>
            <person name="Beckman K.B."/>
            <person name="Gohl D.M."/>
        </authorList>
    </citation>
    <scope>NUCLEOTIDE SEQUENCE</scope>
    <source>
        <strain evidence="4">Duluth1</strain>
        <tissue evidence="4">Whole animal</tissue>
    </source>
</reference>
<evidence type="ECO:0000313" key="5">
    <source>
        <dbReference type="Proteomes" id="UP000828390"/>
    </source>
</evidence>
<proteinExistence type="predicted"/>